<evidence type="ECO:0000256" key="7">
    <source>
        <dbReference type="ARBA" id="ARBA00041606"/>
    </source>
</evidence>
<dbReference type="GO" id="GO:0006412">
    <property type="term" value="P:translation"/>
    <property type="evidence" value="ECO:0007669"/>
    <property type="project" value="InterPro"/>
</dbReference>
<evidence type="ECO:0000313" key="12">
    <source>
        <dbReference type="EnsemblMetazoa" id="XP_788848"/>
    </source>
</evidence>
<dbReference type="OrthoDB" id="309483at2759"/>
<dbReference type="InterPro" id="IPR014721">
    <property type="entry name" value="Ribsml_uS5_D2-typ_fold_subgr"/>
</dbReference>
<dbReference type="InterPro" id="IPR000851">
    <property type="entry name" value="Ribosomal_uS5"/>
</dbReference>
<evidence type="ECO:0000256" key="8">
    <source>
        <dbReference type="PROSITE-ProRule" id="PRU00268"/>
    </source>
</evidence>
<dbReference type="SUPFAM" id="SSF54211">
    <property type="entry name" value="Ribosomal protein S5 domain 2-like"/>
    <property type="match status" value="1"/>
</dbReference>
<feature type="domain" description="S5 DRBM" evidence="11">
    <location>
        <begin position="188"/>
        <end position="252"/>
    </location>
</feature>
<dbReference type="InterPro" id="IPR005324">
    <property type="entry name" value="Ribosomal_uS5_C"/>
</dbReference>
<comment type="subcellular location">
    <subcellularLocation>
        <location evidence="1">Mitochondrion</location>
    </subcellularLocation>
</comment>
<reference evidence="12" key="2">
    <citation type="submission" date="2021-01" db="UniProtKB">
        <authorList>
            <consortium name="EnsemblMetazoa"/>
        </authorList>
    </citation>
    <scope>IDENTIFICATION</scope>
</reference>
<dbReference type="AlphaFoldDB" id="A0A7M7RD23"/>
<dbReference type="PANTHER" id="PTHR48277">
    <property type="entry name" value="MITOCHONDRIAL RIBOSOMAL PROTEIN S5"/>
    <property type="match status" value="1"/>
</dbReference>
<keyword evidence="13" id="KW-1185">Reference proteome</keyword>
<feature type="region of interest" description="Disordered" evidence="10">
    <location>
        <begin position="151"/>
        <end position="178"/>
    </location>
</feature>
<dbReference type="FunFam" id="3.30.230.10:FF:000002">
    <property type="entry name" value="30S ribosomal protein S5"/>
    <property type="match status" value="1"/>
</dbReference>
<dbReference type="PANTHER" id="PTHR48277:SF1">
    <property type="entry name" value="MITOCHONDRIAL RIBOSOMAL PROTEIN S5"/>
    <property type="match status" value="1"/>
</dbReference>
<evidence type="ECO:0000256" key="10">
    <source>
        <dbReference type="SAM" id="MobiDB-lite"/>
    </source>
</evidence>
<dbReference type="GO" id="GO:0005743">
    <property type="term" value="C:mitochondrial inner membrane"/>
    <property type="evidence" value="ECO:0007669"/>
    <property type="project" value="UniProtKB-ARBA"/>
</dbReference>
<dbReference type="PROSITE" id="PS00585">
    <property type="entry name" value="RIBOSOMAL_S5"/>
    <property type="match status" value="1"/>
</dbReference>
<reference evidence="13" key="1">
    <citation type="submission" date="2015-02" db="EMBL/GenBank/DDBJ databases">
        <title>Genome sequencing for Strongylocentrotus purpuratus.</title>
        <authorList>
            <person name="Murali S."/>
            <person name="Liu Y."/>
            <person name="Vee V."/>
            <person name="English A."/>
            <person name="Wang M."/>
            <person name="Skinner E."/>
            <person name="Han Y."/>
            <person name="Muzny D.M."/>
            <person name="Worley K.C."/>
            <person name="Gibbs R.A."/>
        </authorList>
    </citation>
    <scope>NUCLEOTIDE SEQUENCE</scope>
</reference>
<dbReference type="InterPro" id="IPR018192">
    <property type="entry name" value="Ribosomal_uS5_N_CS"/>
</dbReference>
<sequence length="399" mass="45495">MAVRQMQSVSQLCSFIARRLVIGPNLSSQTRLLSTSPCQPRDERMLVAPQSFMVQKRYTSWYNTLTADQLWKGMLATTGKAARKARGKRPARRMKKDLNRGQMVGEGRAQIAWPGLNAPVVQGKEVLTIQKKLPDPEKEERLRLMREQWDKKRKRTVPPEERGWTSKSWGGRTLGPPDPIPGENFEGFDSRVIHVRRVFNMTGSVGRKRSMSALVVVGNGNGAIGYALGKAPGVIAALRKAKNKAATNLHYIERYDDHTIYHDIETNFEVTRIRMRKQNKGYGLRCHRVMKEICRLAGIKDLYARVYGSVNPINLTKAAINGFVNQETHQQIADRKGLHVVEVRPERGSLPIVVASPKNKDTRTDVDEEPWDKELPLEWKEEKPRKFENNFIREGTMIF</sequence>
<dbReference type="Proteomes" id="UP000007110">
    <property type="component" value="Unassembled WGS sequence"/>
</dbReference>
<dbReference type="EnsemblMetazoa" id="XM_783755">
    <property type="protein sequence ID" value="XP_788848"/>
    <property type="gene ID" value="LOC583862"/>
</dbReference>
<keyword evidence="4" id="KW-0496">Mitochondrion</keyword>
<dbReference type="InterPro" id="IPR020568">
    <property type="entry name" value="Ribosomal_Su5_D2-typ_SF"/>
</dbReference>
<dbReference type="CTD" id="64969"/>
<evidence type="ECO:0000256" key="3">
    <source>
        <dbReference type="ARBA" id="ARBA00022980"/>
    </source>
</evidence>
<dbReference type="OMA" id="ICSIICI"/>
<dbReference type="Gene3D" id="3.30.230.10">
    <property type="match status" value="1"/>
</dbReference>
<evidence type="ECO:0000313" key="13">
    <source>
        <dbReference type="Proteomes" id="UP000007110"/>
    </source>
</evidence>
<evidence type="ECO:0000259" key="11">
    <source>
        <dbReference type="PROSITE" id="PS50881"/>
    </source>
</evidence>
<dbReference type="Pfam" id="PF21251">
    <property type="entry name" value="Ribosomal_uS5m_N"/>
    <property type="match status" value="1"/>
</dbReference>
<dbReference type="SUPFAM" id="SSF54768">
    <property type="entry name" value="dsRNA-binding domain-like"/>
    <property type="match status" value="1"/>
</dbReference>
<accession>A0A7M7RD23</accession>
<dbReference type="Gene3D" id="3.30.160.20">
    <property type="match status" value="1"/>
</dbReference>
<dbReference type="RefSeq" id="XP_788848.4">
    <property type="nucleotide sequence ID" value="XM_783755.5"/>
</dbReference>
<dbReference type="Pfam" id="PF00333">
    <property type="entry name" value="Ribosomal_S5"/>
    <property type="match status" value="1"/>
</dbReference>
<dbReference type="KEGG" id="spu:583862"/>
<evidence type="ECO:0000256" key="9">
    <source>
        <dbReference type="RuleBase" id="RU003823"/>
    </source>
</evidence>
<proteinExistence type="inferred from homology"/>
<keyword evidence="5 8" id="KW-0687">Ribonucleoprotein</keyword>
<dbReference type="GO" id="GO:0005763">
    <property type="term" value="C:mitochondrial small ribosomal subunit"/>
    <property type="evidence" value="ECO:0007669"/>
    <property type="project" value="UniProtKB-ARBA"/>
</dbReference>
<dbReference type="GO" id="GO:0003723">
    <property type="term" value="F:RNA binding"/>
    <property type="evidence" value="ECO:0007669"/>
    <property type="project" value="InterPro"/>
</dbReference>
<dbReference type="InterPro" id="IPR013810">
    <property type="entry name" value="Ribosomal_uS5_N"/>
</dbReference>
<evidence type="ECO:0000256" key="5">
    <source>
        <dbReference type="ARBA" id="ARBA00023274"/>
    </source>
</evidence>
<dbReference type="GeneID" id="583862"/>
<evidence type="ECO:0000256" key="2">
    <source>
        <dbReference type="ARBA" id="ARBA00008945"/>
    </source>
</evidence>
<comment type="similarity">
    <text evidence="2 9">Belongs to the universal ribosomal protein uS5 family.</text>
</comment>
<dbReference type="GO" id="GO:0003735">
    <property type="term" value="F:structural constituent of ribosome"/>
    <property type="evidence" value="ECO:0007669"/>
    <property type="project" value="UniProtKB-UniRule"/>
</dbReference>
<dbReference type="InParanoid" id="A0A7M7RD23"/>
<evidence type="ECO:0000256" key="4">
    <source>
        <dbReference type="ARBA" id="ARBA00023128"/>
    </source>
</evidence>
<dbReference type="InterPro" id="IPR048584">
    <property type="entry name" value="Ribosomal_uS5m_N"/>
</dbReference>
<keyword evidence="3 8" id="KW-0689">Ribosomal protein</keyword>
<evidence type="ECO:0000256" key="6">
    <source>
        <dbReference type="ARBA" id="ARBA00039335"/>
    </source>
</evidence>
<dbReference type="PROSITE" id="PS50881">
    <property type="entry name" value="S5_DSRBD"/>
    <property type="match status" value="1"/>
</dbReference>
<organism evidence="12 13">
    <name type="scientific">Strongylocentrotus purpuratus</name>
    <name type="common">Purple sea urchin</name>
    <dbReference type="NCBI Taxonomy" id="7668"/>
    <lineage>
        <taxon>Eukaryota</taxon>
        <taxon>Metazoa</taxon>
        <taxon>Echinodermata</taxon>
        <taxon>Eleutherozoa</taxon>
        <taxon>Echinozoa</taxon>
        <taxon>Echinoidea</taxon>
        <taxon>Euechinoidea</taxon>
        <taxon>Echinacea</taxon>
        <taxon>Camarodonta</taxon>
        <taxon>Echinidea</taxon>
        <taxon>Strongylocentrotidae</taxon>
        <taxon>Strongylocentrotus</taxon>
    </lineage>
</organism>
<name>A0A7M7RD23_STRPU</name>
<protein>
    <recommendedName>
        <fullName evidence="6">Small ribosomal subunit protein uS5m</fullName>
    </recommendedName>
    <alternativeName>
        <fullName evidence="7">28S ribosomal protein S5, mitochondrial</fullName>
    </alternativeName>
</protein>
<dbReference type="Pfam" id="PF03719">
    <property type="entry name" value="Ribosomal_S5_C"/>
    <property type="match status" value="1"/>
</dbReference>
<evidence type="ECO:0000256" key="1">
    <source>
        <dbReference type="ARBA" id="ARBA00004173"/>
    </source>
</evidence>
<dbReference type="FunFam" id="3.30.160.20:FF:000022">
    <property type="entry name" value="28S ribosomal protein S5, mitochondrial"/>
    <property type="match status" value="1"/>
</dbReference>